<evidence type="ECO:0000313" key="1">
    <source>
        <dbReference type="EMBL" id="MTD16119.1"/>
    </source>
</evidence>
<dbReference type="Proteomes" id="UP000460221">
    <property type="component" value="Unassembled WGS sequence"/>
</dbReference>
<dbReference type="PANTHER" id="PTHR35399">
    <property type="entry name" value="SLR8030 PROTEIN"/>
    <property type="match status" value="1"/>
</dbReference>
<comment type="caution">
    <text evidence="1">The sequence shown here is derived from an EMBL/GenBank/DDBJ whole genome shotgun (WGS) entry which is preliminary data.</text>
</comment>
<sequence>MVGMTRGKRSPVTCHLKCADACSHPVPNVSSNETFRDIAAAALSRRAALGVAGAGALTLVAGPSLLAGTAAAAPAPAVPEIPIPAGGLAIPEGGDPILGKATDRNLPFTAIGPVAADQDTFTVPKGYKSQPIIRWGDPILPGAPAFDGTKQTAAAQACQFGYNNDYLDIIPITSTSALLVCNHEYTNENIMFPVAATPAEADEQKRIGMNAHGFSVVELTRTGPGKPWTYKPTGKLNRRFITSTPFAVTGPAAGSDMLKTAADPTGKKVLGTLGNCAGGTTPWGTVLSGEENFNGYFRAAGTTDSEKRYGLTDRATSRNWESLEPRFDARSADYANEPNRYGWIVEIDPFDPTSTPRKHTAMGRLKHEGANVQVAPDGRVVAYMGDDERFDYLYKFVSKNKMRPLTSLANRKHNMTLLTEGDLYVARFIGDSPAAQIDGTGTLPADGVFDGLGVWLPLVLAGTSQIPGMTVPEVLVHTRLAADKAGATKMDRCEDVQSSPKTGKVYVACTNNTDRGKVDKEGPTEVNPRNANRDGHIVELTEGLTGDADPLATTFRWNLLLVCGDPAEPHTYFGGYPKDKVSPISCPDNVAFDSDGNLWISTDGAPSTLNQNDGLFKVPLVGKERGRVQQFLAVPTEAETCGPVIHDRDGSVFVAVQHPGEDGSFAEQHSFWPDFVPAGTVAPKGQFAGPRPSVVQVYRG</sequence>
<dbReference type="PANTHER" id="PTHR35399:SF2">
    <property type="entry name" value="DUF839 DOMAIN-CONTAINING PROTEIN"/>
    <property type="match status" value="1"/>
</dbReference>
<proteinExistence type="predicted"/>
<dbReference type="InterPro" id="IPR008557">
    <property type="entry name" value="PhoX"/>
</dbReference>
<dbReference type="InterPro" id="IPR006311">
    <property type="entry name" value="TAT_signal"/>
</dbReference>
<accession>A0A7K1FRZ1</accession>
<organism evidence="1 2">
    <name type="scientific">Nakamurella alba</name>
    <dbReference type="NCBI Taxonomy" id="2665158"/>
    <lineage>
        <taxon>Bacteria</taxon>
        <taxon>Bacillati</taxon>
        <taxon>Actinomycetota</taxon>
        <taxon>Actinomycetes</taxon>
        <taxon>Nakamurellales</taxon>
        <taxon>Nakamurellaceae</taxon>
        <taxon>Nakamurella</taxon>
    </lineage>
</organism>
<keyword evidence="2" id="KW-1185">Reference proteome</keyword>
<reference evidence="1 2" key="1">
    <citation type="submission" date="2019-11" db="EMBL/GenBank/DDBJ databases">
        <authorList>
            <person name="Jiang L.-Q."/>
        </authorList>
    </citation>
    <scope>NUCLEOTIDE SEQUENCE [LARGE SCALE GENOMIC DNA]</scope>
    <source>
        <strain evidence="1 2">YIM 132087</strain>
    </source>
</reference>
<dbReference type="Pfam" id="PF05787">
    <property type="entry name" value="PhoX"/>
    <property type="match status" value="1"/>
</dbReference>
<dbReference type="EMBL" id="WLYK01000008">
    <property type="protein sequence ID" value="MTD16119.1"/>
    <property type="molecule type" value="Genomic_DNA"/>
</dbReference>
<evidence type="ECO:0000313" key="2">
    <source>
        <dbReference type="Proteomes" id="UP000460221"/>
    </source>
</evidence>
<name>A0A7K1FRZ1_9ACTN</name>
<gene>
    <name evidence="1" type="ORF">GIS00_19455</name>
</gene>
<dbReference type="AlphaFoldDB" id="A0A7K1FRZ1"/>
<dbReference type="PROSITE" id="PS51318">
    <property type="entry name" value="TAT"/>
    <property type="match status" value="1"/>
</dbReference>
<protein>
    <submittedName>
        <fullName evidence="1">DUF839 domain-containing protein</fullName>
    </submittedName>
</protein>
<dbReference type="SUPFAM" id="SSF63829">
    <property type="entry name" value="Calcium-dependent phosphotriesterase"/>
    <property type="match status" value="1"/>
</dbReference>